<dbReference type="Proteomes" id="UP000253551">
    <property type="component" value="Unassembled WGS sequence"/>
</dbReference>
<evidence type="ECO:0000313" key="2">
    <source>
        <dbReference type="EMBL" id="RCH91033.1"/>
    </source>
</evidence>
<feature type="region of interest" description="Disordered" evidence="1">
    <location>
        <begin position="91"/>
        <end position="136"/>
    </location>
</feature>
<feature type="region of interest" description="Disordered" evidence="1">
    <location>
        <begin position="57"/>
        <end position="77"/>
    </location>
</feature>
<dbReference type="EMBL" id="PJQM01003058">
    <property type="protein sequence ID" value="RCH91033.1"/>
    <property type="molecule type" value="Genomic_DNA"/>
</dbReference>
<dbReference type="AlphaFoldDB" id="A0A367JM68"/>
<organism evidence="2 3">
    <name type="scientific">Rhizopus stolonifer</name>
    <name type="common">Rhizopus nigricans</name>
    <dbReference type="NCBI Taxonomy" id="4846"/>
    <lineage>
        <taxon>Eukaryota</taxon>
        <taxon>Fungi</taxon>
        <taxon>Fungi incertae sedis</taxon>
        <taxon>Mucoromycota</taxon>
        <taxon>Mucoromycotina</taxon>
        <taxon>Mucoromycetes</taxon>
        <taxon>Mucorales</taxon>
        <taxon>Mucorineae</taxon>
        <taxon>Rhizopodaceae</taxon>
        <taxon>Rhizopus</taxon>
    </lineage>
</organism>
<evidence type="ECO:0000256" key="1">
    <source>
        <dbReference type="SAM" id="MobiDB-lite"/>
    </source>
</evidence>
<evidence type="ECO:0000313" key="3">
    <source>
        <dbReference type="Proteomes" id="UP000253551"/>
    </source>
</evidence>
<feature type="compositionally biased region" description="Low complexity" evidence="1">
    <location>
        <begin position="63"/>
        <end position="77"/>
    </location>
</feature>
<name>A0A367JM68_RHIST</name>
<dbReference type="STRING" id="4846.A0A367JM68"/>
<keyword evidence="3" id="KW-1185">Reference proteome</keyword>
<reference evidence="2 3" key="1">
    <citation type="journal article" date="2018" name="G3 (Bethesda)">
        <title>Phylogenetic and Phylogenomic Definition of Rhizopus Species.</title>
        <authorList>
            <person name="Gryganskyi A.P."/>
            <person name="Golan J."/>
            <person name="Dolatabadi S."/>
            <person name="Mondo S."/>
            <person name="Robb S."/>
            <person name="Idnurm A."/>
            <person name="Muszewska A."/>
            <person name="Steczkiewicz K."/>
            <person name="Masonjones S."/>
            <person name="Liao H.L."/>
            <person name="Gajdeczka M.T."/>
            <person name="Anike F."/>
            <person name="Vuek A."/>
            <person name="Anishchenko I.M."/>
            <person name="Voigt K."/>
            <person name="de Hoog G.S."/>
            <person name="Smith M.E."/>
            <person name="Heitman J."/>
            <person name="Vilgalys R."/>
            <person name="Stajich J.E."/>
        </authorList>
    </citation>
    <scope>NUCLEOTIDE SEQUENCE [LARGE SCALE GENOMIC DNA]</scope>
    <source>
        <strain evidence="2 3">LSU 92-RS-03</strain>
    </source>
</reference>
<dbReference type="OrthoDB" id="2289278at2759"/>
<accession>A0A367JM68</accession>
<protein>
    <submittedName>
        <fullName evidence="2">Uncharacterized protein</fullName>
    </submittedName>
</protein>
<gene>
    <name evidence="2" type="ORF">CU098_003833</name>
</gene>
<comment type="caution">
    <text evidence="2">The sequence shown here is derived from an EMBL/GenBank/DDBJ whole genome shotgun (WGS) entry which is preliminary data.</text>
</comment>
<sequence length="204" mass="22952">VQGSAKNKAHIEQVVRALSVFVPGQNQERHQVIEWFAKEKLTDIECIKLVGIEQNSTSKGYASDTSETGSTTSNTSTLSRKWSQRLLKYLKKQGDSEEESDENQATITPKRVEEPTRSLAGLFDPPTRKSSLSSNDSLLSAASLEDVLNRAFRDQEFEDSDDERREVGPDGVSLIERRGRRYLQEKLNVFGDDQTIIVYLATQL</sequence>
<feature type="non-terminal residue" evidence="2">
    <location>
        <position position="1"/>
    </location>
</feature>
<proteinExistence type="predicted"/>